<evidence type="ECO:0000313" key="12">
    <source>
        <dbReference type="Proteomes" id="UP000095256"/>
    </source>
</evidence>
<evidence type="ECO:0000313" key="11">
    <source>
        <dbReference type="EMBL" id="OEH82013.1"/>
    </source>
</evidence>
<dbReference type="PIRSF" id="PIRSF000194">
    <property type="entry name" value="DHFR"/>
    <property type="match status" value="1"/>
</dbReference>
<dbReference type="Pfam" id="PF00186">
    <property type="entry name" value="DHFR_1"/>
    <property type="match status" value="1"/>
</dbReference>
<dbReference type="InterPro" id="IPR017925">
    <property type="entry name" value="DHFR_CS"/>
</dbReference>
<comment type="catalytic activity">
    <reaction evidence="8">
        <text>(6S)-5,6,7,8-tetrahydrofolate + NADP(+) = 7,8-dihydrofolate + NADPH + H(+)</text>
        <dbReference type="Rhea" id="RHEA:15009"/>
        <dbReference type="ChEBI" id="CHEBI:15378"/>
        <dbReference type="ChEBI" id="CHEBI:57451"/>
        <dbReference type="ChEBI" id="CHEBI:57453"/>
        <dbReference type="ChEBI" id="CHEBI:57783"/>
        <dbReference type="ChEBI" id="CHEBI:58349"/>
        <dbReference type="EC" id="1.5.1.3"/>
    </reaction>
</comment>
<accession>A0A1E5KVX8</accession>
<protein>
    <recommendedName>
        <fullName evidence="3 8">Dihydrofolate reductase</fullName>
        <ecNumber evidence="3 8">1.5.1.3</ecNumber>
    </recommendedName>
</protein>
<evidence type="ECO:0000256" key="8">
    <source>
        <dbReference type="PIRNR" id="PIRNR000194"/>
    </source>
</evidence>
<evidence type="ECO:0000256" key="5">
    <source>
        <dbReference type="ARBA" id="ARBA00022857"/>
    </source>
</evidence>
<dbReference type="GO" id="GO:0046654">
    <property type="term" value="P:tetrahydrofolate biosynthetic process"/>
    <property type="evidence" value="ECO:0007669"/>
    <property type="project" value="UniProtKB-UniPathway"/>
</dbReference>
<dbReference type="STRING" id="762845.BCR26_14980"/>
<comment type="pathway">
    <text evidence="1 8">Cofactor biosynthesis; tetrahydrofolate biosynthesis; 5,6,7,8-tetrahydrofolate from 7,8-dihydrofolate: step 1/1.</text>
</comment>
<keyword evidence="6 8" id="KW-0560">Oxidoreductase</keyword>
<comment type="function">
    <text evidence="7 8">Key enzyme in folate metabolism. Catalyzes an essential reaction for de novo glycine and purine synthesis, and for DNA precursor synthesis.</text>
</comment>
<dbReference type="InterPro" id="IPR012259">
    <property type="entry name" value="DHFR"/>
</dbReference>
<dbReference type="GO" id="GO:0006730">
    <property type="term" value="P:one-carbon metabolic process"/>
    <property type="evidence" value="ECO:0007669"/>
    <property type="project" value="UniProtKB-KW"/>
</dbReference>
<reference evidence="11 12" key="1">
    <citation type="submission" date="2016-09" db="EMBL/GenBank/DDBJ databases">
        <authorList>
            <person name="Capua I."/>
            <person name="De Benedictis P."/>
            <person name="Joannis T."/>
            <person name="Lombin L.H."/>
            <person name="Cattoli G."/>
        </authorList>
    </citation>
    <scope>NUCLEOTIDE SEQUENCE [LARGE SCALE GENOMIC DNA]</scope>
    <source>
        <strain evidence="11 12">LMG 25899</strain>
    </source>
</reference>
<gene>
    <name evidence="11" type="ORF">BCR26_14980</name>
</gene>
<dbReference type="CDD" id="cd00209">
    <property type="entry name" value="DHFR"/>
    <property type="match status" value="1"/>
</dbReference>
<dbReference type="GO" id="GO:0046655">
    <property type="term" value="P:folic acid metabolic process"/>
    <property type="evidence" value="ECO:0007669"/>
    <property type="project" value="TreeGrafter"/>
</dbReference>
<name>A0A1E5KVX8_9ENTE</name>
<dbReference type="SUPFAM" id="SSF53597">
    <property type="entry name" value="Dihydrofolate reductase-like"/>
    <property type="match status" value="1"/>
</dbReference>
<dbReference type="OrthoDB" id="9804315at2"/>
<dbReference type="GO" id="GO:0046452">
    <property type="term" value="P:dihydrofolate metabolic process"/>
    <property type="evidence" value="ECO:0007669"/>
    <property type="project" value="TreeGrafter"/>
</dbReference>
<evidence type="ECO:0000256" key="9">
    <source>
        <dbReference type="RuleBase" id="RU004474"/>
    </source>
</evidence>
<proteinExistence type="inferred from homology"/>
<evidence type="ECO:0000256" key="1">
    <source>
        <dbReference type="ARBA" id="ARBA00004903"/>
    </source>
</evidence>
<keyword evidence="5 8" id="KW-0521">NADP</keyword>
<dbReference type="Proteomes" id="UP000095256">
    <property type="component" value="Unassembled WGS sequence"/>
</dbReference>
<dbReference type="AlphaFoldDB" id="A0A1E5KVX8"/>
<evidence type="ECO:0000256" key="7">
    <source>
        <dbReference type="ARBA" id="ARBA00025067"/>
    </source>
</evidence>
<dbReference type="Gene3D" id="3.40.430.10">
    <property type="entry name" value="Dihydrofolate Reductase, subunit A"/>
    <property type="match status" value="1"/>
</dbReference>
<evidence type="ECO:0000256" key="3">
    <source>
        <dbReference type="ARBA" id="ARBA00012856"/>
    </source>
</evidence>
<dbReference type="RefSeq" id="WP_069699019.1">
    <property type="nucleotide sequence ID" value="NZ_JAGGMA010000039.1"/>
</dbReference>
<dbReference type="GO" id="GO:0070401">
    <property type="term" value="F:NADP+ binding"/>
    <property type="evidence" value="ECO:0007669"/>
    <property type="project" value="UniProtKB-ARBA"/>
</dbReference>
<dbReference type="EMBL" id="MIEK01000031">
    <property type="protein sequence ID" value="OEH82013.1"/>
    <property type="molecule type" value="Genomic_DNA"/>
</dbReference>
<organism evidence="11 12">
    <name type="scientific">Enterococcus rivorum</name>
    <dbReference type="NCBI Taxonomy" id="762845"/>
    <lineage>
        <taxon>Bacteria</taxon>
        <taxon>Bacillati</taxon>
        <taxon>Bacillota</taxon>
        <taxon>Bacilli</taxon>
        <taxon>Lactobacillales</taxon>
        <taxon>Enterococcaceae</taxon>
        <taxon>Enterococcus</taxon>
    </lineage>
</organism>
<feature type="domain" description="DHFR" evidence="10">
    <location>
        <begin position="1"/>
        <end position="161"/>
    </location>
</feature>
<dbReference type="GO" id="GO:0005829">
    <property type="term" value="C:cytosol"/>
    <property type="evidence" value="ECO:0007669"/>
    <property type="project" value="TreeGrafter"/>
</dbReference>
<comment type="caution">
    <text evidence="11">The sequence shown here is derived from an EMBL/GenBank/DDBJ whole genome shotgun (WGS) entry which is preliminary data.</text>
</comment>
<evidence type="ECO:0000256" key="6">
    <source>
        <dbReference type="ARBA" id="ARBA00023002"/>
    </source>
</evidence>
<sequence length="166" mass="19304">MLAAIWAQDEQGLIGKENKLPWHLPNDLKFFKQMTEDNTIVMGRKTFEGMGSRPLPNRKTIVMTRDKDFFAEGVLVMHSIEDVLDYAEHFTGITFISGGAKIYSDFLPYCDVLYRTVIKYSFEGDTVFPEVDWENWTMINLSEGEQNDENAYPYQFETYQRKVASE</sequence>
<dbReference type="PANTHER" id="PTHR48069:SF3">
    <property type="entry name" value="DIHYDROFOLATE REDUCTASE"/>
    <property type="match status" value="1"/>
</dbReference>
<dbReference type="FunFam" id="3.40.430.10:FF:000001">
    <property type="entry name" value="Dihydrofolate reductase"/>
    <property type="match status" value="1"/>
</dbReference>
<dbReference type="PANTHER" id="PTHR48069">
    <property type="entry name" value="DIHYDROFOLATE REDUCTASE"/>
    <property type="match status" value="1"/>
</dbReference>
<dbReference type="PRINTS" id="PR00070">
    <property type="entry name" value="DHFR"/>
</dbReference>
<dbReference type="InterPro" id="IPR024072">
    <property type="entry name" value="DHFR-like_dom_sf"/>
</dbReference>
<dbReference type="PROSITE" id="PS00075">
    <property type="entry name" value="DHFR_1"/>
    <property type="match status" value="1"/>
</dbReference>
<keyword evidence="4 8" id="KW-0554">One-carbon metabolism</keyword>
<dbReference type="UniPathway" id="UPA00077">
    <property type="reaction ID" value="UER00158"/>
</dbReference>
<evidence type="ECO:0000259" key="10">
    <source>
        <dbReference type="PROSITE" id="PS51330"/>
    </source>
</evidence>
<dbReference type="PROSITE" id="PS51330">
    <property type="entry name" value="DHFR_2"/>
    <property type="match status" value="1"/>
</dbReference>
<dbReference type="InterPro" id="IPR001796">
    <property type="entry name" value="DHFR_dom"/>
</dbReference>
<evidence type="ECO:0000256" key="2">
    <source>
        <dbReference type="ARBA" id="ARBA00009539"/>
    </source>
</evidence>
<keyword evidence="12" id="KW-1185">Reference proteome</keyword>
<dbReference type="EC" id="1.5.1.3" evidence="3 8"/>
<comment type="similarity">
    <text evidence="2 8 9">Belongs to the dihydrofolate reductase family.</text>
</comment>
<evidence type="ECO:0000256" key="4">
    <source>
        <dbReference type="ARBA" id="ARBA00022563"/>
    </source>
</evidence>
<dbReference type="GO" id="GO:0004146">
    <property type="term" value="F:dihydrofolate reductase activity"/>
    <property type="evidence" value="ECO:0007669"/>
    <property type="project" value="UniProtKB-EC"/>
</dbReference>